<dbReference type="PROSITE" id="PS50914">
    <property type="entry name" value="BON"/>
    <property type="match status" value="1"/>
</dbReference>
<accession>A0ABW6W6Z4</accession>
<dbReference type="InterPro" id="IPR046342">
    <property type="entry name" value="CBS_dom_sf"/>
</dbReference>
<dbReference type="SUPFAM" id="SSF54631">
    <property type="entry name" value="CBS-domain pair"/>
    <property type="match status" value="1"/>
</dbReference>
<sequence>MQEWKVSDVMTTPVITTLEHTPVGELVGIMSTHRVSAVPIVGDDDRVVGVVSEADLLPKAAAAGVTGARGARWRTAVKAAAASARDLMSTPALSIGVDASLSAAAKKMQAKNVNRLLVTDSSGQLRGIVSRADLLRPYTRPDSDIRQDVIDHVLRRVLWIDTSQVQVHVDAGTVTLTGAVGRRTTAAIAARLAARVPGVTAVVNHIRDTFDDTALARSRAHRTHPFSAEPFNP</sequence>
<dbReference type="SMART" id="SM00116">
    <property type="entry name" value="CBS"/>
    <property type="match status" value="2"/>
</dbReference>
<dbReference type="InterPro" id="IPR007055">
    <property type="entry name" value="BON_dom"/>
</dbReference>
<dbReference type="Gene3D" id="3.30.1340.30">
    <property type="match status" value="1"/>
</dbReference>
<dbReference type="PROSITE" id="PS51371">
    <property type="entry name" value="CBS"/>
    <property type="match status" value="2"/>
</dbReference>
<dbReference type="InterPro" id="IPR051257">
    <property type="entry name" value="Diverse_CBS-Domain"/>
</dbReference>
<dbReference type="RefSeq" id="WP_020509419.1">
    <property type="nucleotide sequence ID" value="NZ_JBIAZU010000001.1"/>
</dbReference>
<comment type="caution">
    <text evidence="5">The sequence shown here is derived from an EMBL/GenBank/DDBJ whole genome shotgun (WGS) entry which is preliminary data.</text>
</comment>
<dbReference type="Proteomes" id="UP001602245">
    <property type="component" value="Unassembled WGS sequence"/>
</dbReference>
<proteinExistence type="predicted"/>
<dbReference type="PIRSF" id="PIRSF036990">
    <property type="entry name" value="UCP036990_CBS_BON"/>
    <property type="match status" value="1"/>
</dbReference>
<gene>
    <name evidence="5" type="ORF">ACFY35_06540</name>
</gene>
<feature type="domain" description="BON" evidence="3">
    <location>
        <begin position="142"/>
        <end position="210"/>
    </location>
</feature>
<evidence type="ECO:0000313" key="5">
    <source>
        <dbReference type="EMBL" id="MFF5289074.1"/>
    </source>
</evidence>
<protein>
    <submittedName>
        <fullName evidence="5">CBS domain-containing protein</fullName>
    </submittedName>
</protein>
<organism evidence="5 6">
    <name type="scientific">Paractinoplanes globisporus</name>
    <dbReference type="NCBI Taxonomy" id="113565"/>
    <lineage>
        <taxon>Bacteria</taxon>
        <taxon>Bacillati</taxon>
        <taxon>Actinomycetota</taxon>
        <taxon>Actinomycetes</taxon>
        <taxon>Micromonosporales</taxon>
        <taxon>Micromonosporaceae</taxon>
        <taxon>Paractinoplanes</taxon>
    </lineage>
</organism>
<dbReference type="EMBL" id="JBIAZU010000001">
    <property type="protein sequence ID" value="MFF5289074.1"/>
    <property type="molecule type" value="Genomic_DNA"/>
</dbReference>
<evidence type="ECO:0000259" key="4">
    <source>
        <dbReference type="PROSITE" id="PS51371"/>
    </source>
</evidence>
<dbReference type="Gene3D" id="3.10.580.10">
    <property type="entry name" value="CBS-domain"/>
    <property type="match status" value="1"/>
</dbReference>
<dbReference type="Pfam" id="PF00571">
    <property type="entry name" value="CBS"/>
    <property type="match status" value="2"/>
</dbReference>
<name>A0ABW6W6Z4_9ACTN</name>
<dbReference type="Pfam" id="PF04972">
    <property type="entry name" value="BON"/>
    <property type="match status" value="1"/>
</dbReference>
<evidence type="ECO:0000259" key="3">
    <source>
        <dbReference type="PROSITE" id="PS50914"/>
    </source>
</evidence>
<keyword evidence="1 2" id="KW-0129">CBS domain</keyword>
<evidence type="ECO:0000313" key="6">
    <source>
        <dbReference type="Proteomes" id="UP001602245"/>
    </source>
</evidence>
<feature type="domain" description="CBS" evidence="4">
    <location>
        <begin position="88"/>
        <end position="145"/>
    </location>
</feature>
<dbReference type="PANTHER" id="PTHR43080">
    <property type="entry name" value="CBS DOMAIN-CONTAINING PROTEIN CBSX3, MITOCHONDRIAL"/>
    <property type="match status" value="1"/>
</dbReference>
<reference evidence="5 6" key="1">
    <citation type="submission" date="2024-10" db="EMBL/GenBank/DDBJ databases">
        <title>The Natural Products Discovery Center: Release of the First 8490 Sequenced Strains for Exploring Actinobacteria Biosynthetic Diversity.</title>
        <authorList>
            <person name="Kalkreuter E."/>
            <person name="Kautsar S.A."/>
            <person name="Yang D."/>
            <person name="Bader C.D."/>
            <person name="Teijaro C.N."/>
            <person name="Fluegel L."/>
            <person name="Davis C.M."/>
            <person name="Simpson J.R."/>
            <person name="Lauterbach L."/>
            <person name="Steele A.D."/>
            <person name="Gui C."/>
            <person name="Meng S."/>
            <person name="Li G."/>
            <person name="Viehrig K."/>
            <person name="Ye F."/>
            <person name="Su P."/>
            <person name="Kiefer A.F."/>
            <person name="Nichols A."/>
            <person name="Cepeda A.J."/>
            <person name="Yan W."/>
            <person name="Fan B."/>
            <person name="Jiang Y."/>
            <person name="Adhikari A."/>
            <person name="Zheng C.-J."/>
            <person name="Schuster L."/>
            <person name="Cowan T.M."/>
            <person name="Smanski M.J."/>
            <person name="Chevrette M.G."/>
            <person name="De Carvalho L.P.S."/>
            <person name="Shen B."/>
        </authorList>
    </citation>
    <scope>NUCLEOTIDE SEQUENCE [LARGE SCALE GENOMIC DNA]</scope>
    <source>
        <strain evidence="5 6">NPDC000087</strain>
    </source>
</reference>
<evidence type="ECO:0000256" key="2">
    <source>
        <dbReference type="PROSITE-ProRule" id="PRU00703"/>
    </source>
</evidence>
<dbReference type="InterPro" id="IPR000644">
    <property type="entry name" value="CBS_dom"/>
</dbReference>
<evidence type="ECO:0000256" key="1">
    <source>
        <dbReference type="ARBA" id="ARBA00023122"/>
    </source>
</evidence>
<dbReference type="InterPro" id="IPR017080">
    <property type="entry name" value="UCP036990_CBS_BON"/>
</dbReference>
<feature type="domain" description="CBS" evidence="4">
    <location>
        <begin position="10"/>
        <end position="67"/>
    </location>
</feature>
<keyword evidence="6" id="KW-1185">Reference proteome</keyword>
<dbReference type="PANTHER" id="PTHR43080:SF29">
    <property type="entry name" value="OS02G0818000 PROTEIN"/>
    <property type="match status" value="1"/>
</dbReference>